<keyword evidence="2" id="KW-1003">Cell membrane</keyword>
<organism evidence="8 9">
    <name type="scientific">Limnospira indica PCC 8005</name>
    <dbReference type="NCBI Taxonomy" id="376219"/>
    <lineage>
        <taxon>Bacteria</taxon>
        <taxon>Bacillati</taxon>
        <taxon>Cyanobacteriota</taxon>
        <taxon>Cyanophyceae</taxon>
        <taxon>Oscillatoriophycideae</taxon>
        <taxon>Oscillatoriales</taxon>
        <taxon>Sirenicapillariaceae</taxon>
        <taxon>Limnospira</taxon>
    </lineage>
</organism>
<evidence type="ECO:0000256" key="4">
    <source>
        <dbReference type="ARBA" id="ARBA00022989"/>
    </source>
</evidence>
<dbReference type="GO" id="GO:0005886">
    <property type="term" value="C:plasma membrane"/>
    <property type="evidence" value="ECO:0007669"/>
    <property type="project" value="UniProtKB-SubCell"/>
</dbReference>
<dbReference type="AlphaFoldDB" id="A0A9P1P1B3"/>
<keyword evidence="5 6" id="KW-0472">Membrane</keyword>
<evidence type="ECO:0000256" key="5">
    <source>
        <dbReference type="ARBA" id="ARBA00023136"/>
    </source>
</evidence>
<evidence type="ECO:0000256" key="2">
    <source>
        <dbReference type="ARBA" id="ARBA00022475"/>
    </source>
</evidence>
<evidence type="ECO:0000259" key="7">
    <source>
        <dbReference type="Pfam" id="PF04024"/>
    </source>
</evidence>
<gene>
    <name evidence="8" type="ORF">ARTHRO_40120</name>
</gene>
<sequence>MKRSGIVPSEIEVITVNQNDRPLEEDTMKKLYRSREHCQIAGVAGGVAQYFNVDPLLVRLTFIILGLSAAPGIIIYAILWVLVPKEPTLLEEFEDSKTSKL</sequence>
<keyword evidence="3 6" id="KW-0812">Transmembrane</keyword>
<dbReference type="InterPro" id="IPR007168">
    <property type="entry name" value="Phageshock_PspC_N"/>
</dbReference>
<dbReference type="PANTHER" id="PTHR33885:SF3">
    <property type="entry name" value="PHAGE SHOCK PROTEIN C"/>
    <property type="match status" value="1"/>
</dbReference>
<evidence type="ECO:0000313" key="9">
    <source>
        <dbReference type="Proteomes" id="UP000032946"/>
    </source>
</evidence>
<evidence type="ECO:0000256" key="6">
    <source>
        <dbReference type="SAM" id="Phobius"/>
    </source>
</evidence>
<reference evidence="8 9" key="1">
    <citation type="submission" date="2014-02" db="EMBL/GenBank/DDBJ databases">
        <authorList>
            <person name="Genoscope - CEA"/>
        </authorList>
    </citation>
    <scope>NUCLEOTIDE SEQUENCE [LARGE SCALE GENOMIC DNA]</scope>
    <source>
        <strain evidence="8 9">PCC 8005</strain>
    </source>
</reference>
<accession>A0A9P1P1B3</accession>
<keyword evidence="9" id="KW-1185">Reference proteome</keyword>
<dbReference type="Proteomes" id="UP000032946">
    <property type="component" value="Chromosome"/>
</dbReference>
<evidence type="ECO:0000256" key="1">
    <source>
        <dbReference type="ARBA" id="ARBA00004162"/>
    </source>
</evidence>
<keyword evidence="4 6" id="KW-1133">Transmembrane helix</keyword>
<evidence type="ECO:0000313" key="8">
    <source>
        <dbReference type="EMBL" id="CDM95714.1"/>
    </source>
</evidence>
<name>A0A9P1P1B3_9CYAN</name>
<evidence type="ECO:0000256" key="3">
    <source>
        <dbReference type="ARBA" id="ARBA00022692"/>
    </source>
</evidence>
<dbReference type="EMBL" id="FO818640">
    <property type="protein sequence ID" value="CDM95714.1"/>
    <property type="molecule type" value="Genomic_DNA"/>
</dbReference>
<protein>
    <submittedName>
        <fullName evidence="8">Stress-responsive transcriptional regulator</fullName>
    </submittedName>
</protein>
<feature type="transmembrane region" description="Helical" evidence="6">
    <location>
        <begin position="60"/>
        <end position="83"/>
    </location>
</feature>
<comment type="subcellular location">
    <subcellularLocation>
        <location evidence="1">Cell membrane</location>
        <topology evidence="1">Single-pass membrane protein</topology>
    </subcellularLocation>
</comment>
<dbReference type="PANTHER" id="PTHR33885">
    <property type="entry name" value="PHAGE SHOCK PROTEIN C"/>
    <property type="match status" value="1"/>
</dbReference>
<dbReference type="Pfam" id="PF04024">
    <property type="entry name" value="PspC"/>
    <property type="match status" value="1"/>
</dbReference>
<dbReference type="InterPro" id="IPR052027">
    <property type="entry name" value="PspC"/>
</dbReference>
<feature type="domain" description="Phage shock protein PspC N-terminal" evidence="7">
    <location>
        <begin position="29"/>
        <end position="86"/>
    </location>
</feature>
<proteinExistence type="predicted"/>